<gene>
    <name evidence="3" type="ORF">Cvel_8077</name>
</gene>
<accession>A0A0G4HRI4</accession>
<dbReference type="PhylomeDB" id="A0A0G4HRI4"/>
<evidence type="ECO:0000256" key="2">
    <source>
        <dbReference type="SAM" id="Phobius"/>
    </source>
</evidence>
<organism evidence="3">
    <name type="scientific">Chromera velia CCMP2878</name>
    <dbReference type="NCBI Taxonomy" id="1169474"/>
    <lineage>
        <taxon>Eukaryota</taxon>
        <taxon>Sar</taxon>
        <taxon>Alveolata</taxon>
        <taxon>Colpodellida</taxon>
        <taxon>Chromeraceae</taxon>
        <taxon>Chromera</taxon>
    </lineage>
</organism>
<feature type="region of interest" description="Disordered" evidence="1">
    <location>
        <begin position="1"/>
        <end position="92"/>
    </location>
</feature>
<reference evidence="3" key="1">
    <citation type="submission" date="2014-11" db="EMBL/GenBank/DDBJ databases">
        <authorList>
            <person name="Otto D Thomas"/>
            <person name="Naeem Raeece"/>
        </authorList>
    </citation>
    <scope>NUCLEOTIDE SEQUENCE</scope>
</reference>
<feature type="compositionally biased region" description="Low complexity" evidence="1">
    <location>
        <begin position="13"/>
        <end position="22"/>
    </location>
</feature>
<name>A0A0G4HRI4_9ALVE</name>
<evidence type="ECO:0000256" key="1">
    <source>
        <dbReference type="SAM" id="MobiDB-lite"/>
    </source>
</evidence>
<dbReference type="AlphaFoldDB" id="A0A0G4HRI4"/>
<dbReference type="VEuPathDB" id="CryptoDB:Cvel_8077"/>
<keyword evidence="2" id="KW-0812">Transmembrane</keyword>
<evidence type="ECO:0000313" key="3">
    <source>
        <dbReference type="EMBL" id="CEM46863.1"/>
    </source>
</evidence>
<keyword evidence="2" id="KW-0472">Membrane</keyword>
<protein>
    <submittedName>
        <fullName evidence="3">Uncharacterized protein</fullName>
    </submittedName>
</protein>
<sequence>MKRKPTVPTIVLSPSSTGRASPTPSPSPAPAGDRRAAAAAGGGSRKGQTIRPQAPQRGKAASERAGLLGSFRKLQESQQSQARQKREETEDRLLETASAMVEIAKQSGDVIKKDNLRLERIKDDQDQHLDQIGKENQLAKSMLWGGPMSFFFEMFLLAIGVIAFLMTFFFILLW</sequence>
<proteinExistence type="predicted"/>
<feature type="transmembrane region" description="Helical" evidence="2">
    <location>
        <begin position="150"/>
        <end position="173"/>
    </location>
</feature>
<dbReference type="EMBL" id="CDMZ01003576">
    <property type="protein sequence ID" value="CEM46863.1"/>
    <property type="molecule type" value="Genomic_DNA"/>
</dbReference>
<keyword evidence="2" id="KW-1133">Transmembrane helix</keyword>